<evidence type="ECO:0000256" key="1">
    <source>
        <dbReference type="ARBA" id="ARBA00022553"/>
    </source>
</evidence>
<dbReference type="PANTHER" id="PTHR43547:SF2">
    <property type="entry name" value="HYBRID SIGNAL TRANSDUCTION HISTIDINE KINASE C"/>
    <property type="match status" value="1"/>
</dbReference>
<protein>
    <submittedName>
        <fullName evidence="3">Histidine kinase-, DNA gyrase B-, and HSP90-like ATPase</fullName>
    </submittedName>
</protein>
<proteinExistence type="predicted"/>
<sequence>MSESERVIDFPTVLASSVHDMKNSLCLLIQSIENLAMELADQHHGAELSRLHYEAQRINMGLIQLLAIYRQEQQSLPVNIDLYYVAELIDDLVASHELYAQQRGVQIQIDIDDELTMYADRDLLSALLNDIIVNALRYTADTIIISAAADSGGVTIHIEDDGPGYPDSMLKAADAPVAQLDLLAARTGLGIYFAQLIASQHHRNNKAGHIHLSNGGKLGGSVFSLTLP</sequence>
<evidence type="ECO:0000259" key="2">
    <source>
        <dbReference type="PROSITE" id="PS50109"/>
    </source>
</evidence>
<keyword evidence="1" id="KW-0597">Phosphoprotein</keyword>
<dbReference type="SMART" id="SM00387">
    <property type="entry name" value="HATPase_c"/>
    <property type="match status" value="1"/>
</dbReference>
<organism evidence="3 4">
    <name type="scientific">Pseudidiomarina planktonica</name>
    <dbReference type="NCBI Taxonomy" id="1323738"/>
    <lineage>
        <taxon>Bacteria</taxon>
        <taxon>Pseudomonadati</taxon>
        <taxon>Pseudomonadota</taxon>
        <taxon>Gammaproteobacteria</taxon>
        <taxon>Alteromonadales</taxon>
        <taxon>Idiomarinaceae</taxon>
        <taxon>Pseudidiomarina</taxon>
    </lineage>
</organism>
<reference evidence="4" key="1">
    <citation type="submission" date="2017-04" db="EMBL/GenBank/DDBJ databases">
        <authorList>
            <person name="Varghese N."/>
            <person name="Submissions S."/>
        </authorList>
    </citation>
    <scope>NUCLEOTIDE SEQUENCE [LARGE SCALE GENOMIC DNA]</scope>
</reference>
<keyword evidence="4" id="KW-1185">Reference proteome</keyword>
<dbReference type="InterPro" id="IPR003594">
    <property type="entry name" value="HATPase_dom"/>
</dbReference>
<dbReference type="GO" id="GO:0000155">
    <property type="term" value="F:phosphorelay sensor kinase activity"/>
    <property type="evidence" value="ECO:0007669"/>
    <property type="project" value="TreeGrafter"/>
</dbReference>
<evidence type="ECO:0000313" key="4">
    <source>
        <dbReference type="Proteomes" id="UP000194450"/>
    </source>
</evidence>
<dbReference type="OrthoDB" id="9122109at2"/>
<dbReference type="PROSITE" id="PS50109">
    <property type="entry name" value="HIS_KIN"/>
    <property type="match status" value="1"/>
</dbReference>
<dbReference type="Gene3D" id="3.30.565.10">
    <property type="entry name" value="Histidine kinase-like ATPase, C-terminal domain"/>
    <property type="match status" value="1"/>
</dbReference>
<dbReference type="InterPro" id="IPR005467">
    <property type="entry name" value="His_kinase_dom"/>
</dbReference>
<dbReference type="AlphaFoldDB" id="A0A1Y6EXK4"/>
<dbReference type="Pfam" id="PF02518">
    <property type="entry name" value="HATPase_c"/>
    <property type="match status" value="1"/>
</dbReference>
<gene>
    <name evidence="3" type="ORF">SAMN06297229_1602</name>
</gene>
<dbReference type="SUPFAM" id="SSF55874">
    <property type="entry name" value="ATPase domain of HSP90 chaperone/DNA topoisomerase II/histidine kinase"/>
    <property type="match status" value="1"/>
</dbReference>
<keyword evidence="3" id="KW-0418">Kinase</keyword>
<feature type="domain" description="Histidine kinase" evidence="2">
    <location>
        <begin position="16"/>
        <end position="228"/>
    </location>
</feature>
<name>A0A1Y6EXK4_9GAMM</name>
<dbReference type="Proteomes" id="UP000194450">
    <property type="component" value="Unassembled WGS sequence"/>
</dbReference>
<evidence type="ECO:0000313" key="3">
    <source>
        <dbReference type="EMBL" id="SMQ67385.1"/>
    </source>
</evidence>
<dbReference type="InterPro" id="IPR036890">
    <property type="entry name" value="HATPase_C_sf"/>
</dbReference>
<dbReference type="EMBL" id="FXWH01000001">
    <property type="protein sequence ID" value="SMQ67385.1"/>
    <property type="molecule type" value="Genomic_DNA"/>
</dbReference>
<keyword evidence="3" id="KW-0808">Transferase</keyword>
<accession>A0A1Y6EXK4</accession>
<dbReference type="RefSeq" id="WP_086434649.1">
    <property type="nucleotide sequence ID" value="NZ_FXWH01000001.1"/>
</dbReference>
<dbReference type="PANTHER" id="PTHR43547">
    <property type="entry name" value="TWO-COMPONENT HISTIDINE KINASE"/>
    <property type="match status" value="1"/>
</dbReference>